<name>A0ABS1XPD6_9ACTN</name>
<comment type="caution">
    <text evidence="1">The sequence shown here is derived from an EMBL/GenBank/DDBJ whole genome shotgun (WGS) entry which is preliminary data.</text>
</comment>
<dbReference type="Proteomes" id="UP000601027">
    <property type="component" value="Unassembled WGS sequence"/>
</dbReference>
<dbReference type="Gene3D" id="3.30.530.20">
    <property type="match status" value="1"/>
</dbReference>
<reference evidence="1 2" key="1">
    <citation type="submission" date="2021-01" db="EMBL/GenBank/DDBJ databases">
        <title>Draft genome sequence of Micromonospora sp. strain STR1_7.</title>
        <authorList>
            <person name="Karlyshev A."/>
            <person name="Jawad R."/>
        </authorList>
    </citation>
    <scope>NUCLEOTIDE SEQUENCE [LARGE SCALE GENOMIC DNA]</scope>
    <source>
        <strain evidence="1 2">STR1-7</strain>
    </source>
</reference>
<accession>A0ABS1XPD6</accession>
<sequence>MRSETFIAATPERVYAHLVDVPQWPDWVPEVRRAHAPSGIRLGATFEVEMYGVRLEAVVSEYELNTRFGWIGSSPDMSIYHAWTLVTVPPGTQVIARKVERELTTVVVGDSQVEELYYAHQETLLRLTRLAEASESPA</sequence>
<protein>
    <submittedName>
        <fullName evidence="1">SRPBCC family protein</fullName>
    </submittedName>
</protein>
<dbReference type="RefSeq" id="WP_203173602.1">
    <property type="nucleotide sequence ID" value="NZ_JAEVHM010000009.1"/>
</dbReference>
<dbReference type="InterPro" id="IPR023393">
    <property type="entry name" value="START-like_dom_sf"/>
</dbReference>
<dbReference type="Pfam" id="PF10604">
    <property type="entry name" value="Polyketide_cyc2"/>
    <property type="match status" value="1"/>
</dbReference>
<keyword evidence="2" id="KW-1185">Reference proteome</keyword>
<evidence type="ECO:0000313" key="2">
    <source>
        <dbReference type="Proteomes" id="UP000601027"/>
    </source>
</evidence>
<dbReference type="InterPro" id="IPR019587">
    <property type="entry name" value="Polyketide_cyclase/dehydratase"/>
</dbReference>
<organism evidence="1 2">
    <name type="scientific">Micromonospora parastrephiae</name>
    <dbReference type="NCBI Taxonomy" id="2806101"/>
    <lineage>
        <taxon>Bacteria</taxon>
        <taxon>Bacillati</taxon>
        <taxon>Actinomycetota</taxon>
        <taxon>Actinomycetes</taxon>
        <taxon>Micromonosporales</taxon>
        <taxon>Micromonosporaceae</taxon>
        <taxon>Micromonospora</taxon>
    </lineage>
</organism>
<evidence type="ECO:0000313" key="1">
    <source>
        <dbReference type="EMBL" id="MBM0231128.1"/>
    </source>
</evidence>
<dbReference type="SUPFAM" id="SSF55961">
    <property type="entry name" value="Bet v1-like"/>
    <property type="match status" value="1"/>
</dbReference>
<gene>
    <name evidence="1" type="ORF">JNW91_04080</name>
</gene>
<dbReference type="EMBL" id="JAEVHM010000009">
    <property type="protein sequence ID" value="MBM0231128.1"/>
    <property type="molecule type" value="Genomic_DNA"/>
</dbReference>
<proteinExistence type="predicted"/>